<evidence type="ECO:0000256" key="3">
    <source>
        <dbReference type="SAM" id="SignalP"/>
    </source>
</evidence>
<name>A0A1V9FNA7_9BACT</name>
<dbReference type="NCBIfam" id="TIGR04056">
    <property type="entry name" value="OMP_RagA_SusC"/>
    <property type="match status" value="1"/>
</dbReference>
<keyword evidence="2" id="KW-0998">Cell outer membrane</keyword>
<dbReference type="STRING" id="550983.A4R26_20740"/>
<accession>A0A1V9FNA7</accession>
<dbReference type="RefSeq" id="WP_081164498.1">
    <property type="nucleotide sequence ID" value="NZ_LWBP01000167.1"/>
</dbReference>
<proteinExistence type="inferred from homology"/>
<dbReference type="Gene3D" id="2.170.130.10">
    <property type="entry name" value="TonB-dependent receptor, plug domain"/>
    <property type="match status" value="1"/>
</dbReference>
<protein>
    <submittedName>
        <fullName evidence="5">SusC/RagA family TonB-linked outer membrane protein</fullName>
    </submittedName>
</protein>
<dbReference type="SUPFAM" id="SSF56935">
    <property type="entry name" value="Porins"/>
    <property type="match status" value="1"/>
</dbReference>
<dbReference type="InterPro" id="IPR039426">
    <property type="entry name" value="TonB-dep_rcpt-like"/>
</dbReference>
<dbReference type="InterPro" id="IPR037066">
    <property type="entry name" value="Plug_dom_sf"/>
</dbReference>
<dbReference type="Proteomes" id="UP000192276">
    <property type="component" value="Unassembled WGS sequence"/>
</dbReference>
<sequence>MNLQQTKKISVSFILLLLLAVGAFAQVRSVTGQVNDIDGKPVPGVTVVVKGTAGNVVTDANGRYKVMATPEQTIIFTHISFGIQEAKVGTRESIDVTLLKADNQLDDVIVIGYGTQRQRNVTGSVVNVNLSKLTDQPVATITEALRGQVPGLNVQGGSQRPGVMPSLSIRQQFNWGKDGGVTNPLIIIDDVIQVDPQNGLSSMDRFNLLDLSEVESITVLRDASAAIYGSRASQGAIIVKTKRGKIGAPKISYGGKFETMDAVSHGKVMNAYEYGIFANRFGRALGWNNNSFYSDAELERMKSLNYDWLENDWKASNAMQHSLTVSGGSERATYFMGGSYYSQGANLGSQDFNRYTFRAGSEVTVTSGLKLSATLGANNSDLEKSFTKINVNDGSYGVGGEQMDYSILLHMPKYIPWIYNVNGVDRYVSPALGPNRTGNISGNNSISNSNYYALLNNGSKTTTNNFGYNANFSLQYEMPFIKGLSVKANYAIQSNSSKTEQAMMPVTLVQNRGAATLDRKLYDSADWSAPTLNKSSSRVSYETTVGTTEQINFFVNYDRSFGDHNVSAVFSGERSKNTWEQQRMLYDQPTAGVYNGTSVTAGTINPDNSITYKQENGTLSYLGRVSYNYKSKYLFQFVFRQDASSRFAPENYWGFFPTVSAGWVISDENWFRDNVSFVNFLKLRGSLGKTGNDNVKPWKWMQLYKIESSRGLGFGGTTTGGYFVPGITPEVAPNRNVKWDRTIQRNLGIDFSILQNRLSVSVDKYLNSYNDVLTEMTGAIGVPYTVGGGFAEQNYSSIRSWGTEISVTWKDKIANKVDYSIGMNFGTGDNKTTKYFDLPFKYPAEMETRKAVGNSGYPGIWGFQTWKNTSGGDGILRTDEDIDAYWAYLTDNAAKSGVAGAAPKYGEISTKAGMKKGMIAYEDVRGALNSTDGTYAGPNGAIGMGDDKAQDWVRLKKNSRTYAINTNLSFSYKGISLSAQIVTSWGGWNQIDFLRNNTNSTAMLWAQPIIMNDIYDPVDNPNGKYPNLAYYSDFGGLDSDAEFWKVSSFRAYVRTLSIGYTLPKNWVRMARLDNARLYLSGNNLWDFYNPYPNKYRNMYDAPNVIYPTLRTWALGVNLGF</sequence>
<dbReference type="PANTHER" id="PTHR30069:SF29">
    <property type="entry name" value="HEMOGLOBIN AND HEMOGLOBIN-HAPTOGLOBIN-BINDING PROTEIN 1-RELATED"/>
    <property type="match status" value="1"/>
</dbReference>
<dbReference type="EMBL" id="LWBP01000167">
    <property type="protein sequence ID" value="OQP59818.1"/>
    <property type="molecule type" value="Genomic_DNA"/>
</dbReference>
<dbReference type="Pfam" id="PF13715">
    <property type="entry name" value="CarbopepD_reg_2"/>
    <property type="match status" value="1"/>
</dbReference>
<evidence type="ECO:0000256" key="1">
    <source>
        <dbReference type="ARBA" id="ARBA00022729"/>
    </source>
</evidence>
<evidence type="ECO:0000256" key="2">
    <source>
        <dbReference type="PROSITE-ProRule" id="PRU01360"/>
    </source>
</evidence>
<evidence type="ECO:0000313" key="5">
    <source>
        <dbReference type="EMBL" id="OQP59818.1"/>
    </source>
</evidence>
<comment type="similarity">
    <text evidence="2">Belongs to the TonB-dependent receptor family.</text>
</comment>
<dbReference type="AlphaFoldDB" id="A0A1V9FNA7"/>
<evidence type="ECO:0000259" key="4">
    <source>
        <dbReference type="Pfam" id="PF07715"/>
    </source>
</evidence>
<dbReference type="PANTHER" id="PTHR30069">
    <property type="entry name" value="TONB-DEPENDENT OUTER MEMBRANE RECEPTOR"/>
    <property type="match status" value="1"/>
</dbReference>
<reference evidence="6" key="1">
    <citation type="submission" date="2016-04" db="EMBL/GenBank/DDBJ databases">
        <authorList>
            <person name="Chen L."/>
            <person name="Zhuang W."/>
            <person name="Wang G."/>
        </authorList>
    </citation>
    <scope>NUCLEOTIDE SEQUENCE [LARGE SCALE GENOMIC DNA]</scope>
    <source>
        <strain evidence="6">208</strain>
    </source>
</reference>
<keyword evidence="2" id="KW-1134">Transmembrane beta strand</keyword>
<keyword evidence="6" id="KW-1185">Reference proteome</keyword>
<dbReference type="InterPro" id="IPR008969">
    <property type="entry name" value="CarboxyPept-like_regulatory"/>
</dbReference>
<organism evidence="5 6">
    <name type="scientific">Niastella populi</name>
    <dbReference type="NCBI Taxonomy" id="550983"/>
    <lineage>
        <taxon>Bacteria</taxon>
        <taxon>Pseudomonadati</taxon>
        <taxon>Bacteroidota</taxon>
        <taxon>Chitinophagia</taxon>
        <taxon>Chitinophagales</taxon>
        <taxon>Chitinophagaceae</taxon>
        <taxon>Niastella</taxon>
    </lineage>
</organism>
<gene>
    <name evidence="5" type="ORF">A4R26_20740</name>
</gene>
<comment type="subcellular location">
    <subcellularLocation>
        <location evidence="2">Cell outer membrane</location>
        <topology evidence="2">Multi-pass membrane protein</topology>
    </subcellularLocation>
</comment>
<keyword evidence="1 3" id="KW-0732">Signal</keyword>
<keyword evidence="2" id="KW-0812">Transmembrane</keyword>
<keyword evidence="2" id="KW-0472">Membrane</keyword>
<dbReference type="InterPro" id="IPR012910">
    <property type="entry name" value="Plug_dom"/>
</dbReference>
<dbReference type="InterPro" id="IPR023996">
    <property type="entry name" value="TonB-dep_OMP_SusC/RagA"/>
</dbReference>
<dbReference type="GO" id="GO:0015344">
    <property type="term" value="F:siderophore uptake transmembrane transporter activity"/>
    <property type="evidence" value="ECO:0007669"/>
    <property type="project" value="TreeGrafter"/>
</dbReference>
<dbReference type="SUPFAM" id="SSF49464">
    <property type="entry name" value="Carboxypeptidase regulatory domain-like"/>
    <property type="match status" value="1"/>
</dbReference>
<evidence type="ECO:0000313" key="6">
    <source>
        <dbReference type="Proteomes" id="UP000192276"/>
    </source>
</evidence>
<dbReference type="GO" id="GO:0009279">
    <property type="term" value="C:cell outer membrane"/>
    <property type="evidence" value="ECO:0007669"/>
    <property type="project" value="UniProtKB-SubCell"/>
</dbReference>
<dbReference type="PROSITE" id="PS52016">
    <property type="entry name" value="TONB_DEPENDENT_REC_3"/>
    <property type="match status" value="1"/>
</dbReference>
<dbReference type="GO" id="GO:0044718">
    <property type="term" value="P:siderophore transmembrane transport"/>
    <property type="evidence" value="ECO:0007669"/>
    <property type="project" value="TreeGrafter"/>
</dbReference>
<feature type="domain" description="TonB-dependent receptor plug" evidence="4">
    <location>
        <begin position="118"/>
        <end position="236"/>
    </location>
</feature>
<feature type="chain" id="PRO_5012506367" evidence="3">
    <location>
        <begin position="26"/>
        <end position="1120"/>
    </location>
</feature>
<dbReference type="Gene3D" id="2.60.40.1120">
    <property type="entry name" value="Carboxypeptidase-like, regulatory domain"/>
    <property type="match status" value="1"/>
</dbReference>
<dbReference type="OrthoDB" id="601301at2"/>
<dbReference type="Pfam" id="PF07715">
    <property type="entry name" value="Plug"/>
    <property type="match status" value="1"/>
</dbReference>
<keyword evidence="2" id="KW-0813">Transport</keyword>
<comment type="caution">
    <text evidence="5">The sequence shown here is derived from an EMBL/GenBank/DDBJ whole genome shotgun (WGS) entry which is preliminary data.</text>
</comment>
<feature type="signal peptide" evidence="3">
    <location>
        <begin position="1"/>
        <end position="25"/>
    </location>
</feature>